<dbReference type="InterPro" id="IPR023393">
    <property type="entry name" value="START-like_dom_sf"/>
</dbReference>
<evidence type="ECO:0000313" key="1">
    <source>
        <dbReference type="EMBL" id="MFD2546329.1"/>
    </source>
</evidence>
<organism evidence="1 2">
    <name type="scientific">Sphingobacterium suaedae</name>
    <dbReference type="NCBI Taxonomy" id="1686402"/>
    <lineage>
        <taxon>Bacteria</taxon>
        <taxon>Pseudomonadati</taxon>
        <taxon>Bacteroidota</taxon>
        <taxon>Sphingobacteriia</taxon>
        <taxon>Sphingobacteriales</taxon>
        <taxon>Sphingobacteriaceae</taxon>
        <taxon>Sphingobacterium</taxon>
    </lineage>
</organism>
<dbReference type="CDD" id="cd07820">
    <property type="entry name" value="SRPBCC_3"/>
    <property type="match status" value="1"/>
</dbReference>
<dbReference type="RefSeq" id="WP_380900008.1">
    <property type="nucleotide sequence ID" value="NZ_JBHUEG010000002.1"/>
</dbReference>
<gene>
    <name evidence="1" type="ORF">ACFSR5_01585</name>
</gene>
<evidence type="ECO:0000313" key="2">
    <source>
        <dbReference type="Proteomes" id="UP001597545"/>
    </source>
</evidence>
<dbReference type="Gene3D" id="3.30.530.20">
    <property type="match status" value="1"/>
</dbReference>
<dbReference type="EMBL" id="JBHULR010000001">
    <property type="protein sequence ID" value="MFD2546329.1"/>
    <property type="molecule type" value="Genomic_DNA"/>
</dbReference>
<proteinExistence type="predicted"/>
<reference evidence="2" key="1">
    <citation type="journal article" date="2019" name="Int. J. Syst. Evol. Microbiol.">
        <title>The Global Catalogue of Microorganisms (GCM) 10K type strain sequencing project: providing services to taxonomists for standard genome sequencing and annotation.</title>
        <authorList>
            <consortium name="The Broad Institute Genomics Platform"/>
            <consortium name="The Broad Institute Genome Sequencing Center for Infectious Disease"/>
            <person name="Wu L."/>
            <person name="Ma J."/>
        </authorList>
    </citation>
    <scope>NUCLEOTIDE SEQUENCE [LARGE SCALE GENOMIC DNA]</scope>
    <source>
        <strain evidence="2">KCTC 42662</strain>
    </source>
</reference>
<name>A0ABW5KBT4_9SPHI</name>
<accession>A0ABW5KBT4</accession>
<dbReference type="SUPFAM" id="SSF55961">
    <property type="entry name" value="Bet v1-like"/>
    <property type="match status" value="1"/>
</dbReference>
<keyword evidence="2" id="KW-1185">Reference proteome</keyword>
<comment type="caution">
    <text evidence="1">The sequence shown here is derived from an EMBL/GenBank/DDBJ whole genome shotgun (WGS) entry which is preliminary data.</text>
</comment>
<protein>
    <recommendedName>
        <fullName evidence="3">Cell division inhibitor</fullName>
    </recommendedName>
</protein>
<evidence type="ECO:0008006" key="3">
    <source>
        <dbReference type="Google" id="ProtNLM"/>
    </source>
</evidence>
<sequence length="173" mass="21032">MKIYVLERTQHFNCSIEEAWSFFTDPHNLAAITPEDLNFRILGEWDGLSIYRGMIINYDVSPLFGIRMRWQTEITQVEYQRNFIDYQRKGPYRFWEHIHEFVADEKGIVMKDTVRYALPFGFIGRMVHRWIVRKRLNKVFDYRYAVLDDLLNYEELDINELEQDDQTTRKYGK</sequence>
<dbReference type="Proteomes" id="UP001597545">
    <property type="component" value="Unassembled WGS sequence"/>
</dbReference>